<evidence type="ECO:0000256" key="9">
    <source>
        <dbReference type="RuleBase" id="RU003357"/>
    </source>
</evidence>
<dbReference type="Pfam" id="PF07715">
    <property type="entry name" value="Plug"/>
    <property type="match status" value="1"/>
</dbReference>
<comment type="caution">
    <text evidence="13">The sequence shown here is derived from an EMBL/GenBank/DDBJ whole genome shotgun (WGS) entry which is preliminary data.</text>
</comment>
<evidence type="ECO:0000256" key="3">
    <source>
        <dbReference type="ARBA" id="ARBA00022452"/>
    </source>
</evidence>
<dbReference type="InterPro" id="IPR037066">
    <property type="entry name" value="Plug_dom_sf"/>
</dbReference>
<dbReference type="Gene3D" id="2.170.130.10">
    <property type="entry name" value="TonB-dependent receptor, plug domain"/>
    <property type="match status" value="1"/>
</dbReference>
<keyword evidence="7 8" id="KW-0998">Cell outer membrane</keyword>
<dbReference type="Gene3D" id="2.40.170.20">
    <property type="entry name" value="TonB-dependent receptor, beta-barrel domain"/>
    <property type="match status" value="1"/>
</dbReference>
<dbReference type="RefSeq" id="WP_150022828.1">
    <property type="nucleotide sequence ID" value="NZ_VWOJ01000002.1"/>
</dbReference>
<dbReference type="InterPro" id="IPR012910">
    <property type="entry name" value="Plug_dom"/>
</dbReference>
<comment type="similarity">
    <text evidence="8 9">Belongs to the TonB-dependent receptor family.</text>
</comment>
<evidence type="ECO:0000313" key="14">
    <source>
        <dbReference type="Proteomes" id="UP000325122"/>
    </source>
</evidence>
<evidence type="ECO:0000256" key="10">
    <source>
        <dbReference type="SAM" id="SignalP"/>
    </source>
</evidence>
<dbReference type="CDD" id="cd01347">
    <property type="entry name" value="ligand_gated_channel"/>
    <property type="match status" value="1"/>
</dbReference>
<dbReference type="Gene3D" id="2.60.40.1120">
    <property type="entry name" value="Carboxypeptidase-like, regulatory domain"/>
    <property type="match status" value="1"/>
</dbReference>
<dbReference type="AlphaFoldDB" id="A0A5M6ZGX3"/>
<evidence type="ECO:0000259" key="11">
    <source>
        <dbReference type="Pfam" id="PF00593"/>
    </source>
</evidence>
<keyword evidence="10" id="KW-0732">Signal</keyword>
<dbReference type="Proteomes" id="UP000325122">
    <property type="component" value="Unassembled WGS sequence"/>
</dbReference>
<sequence>MKLSAALLGAASSLALCAVSGTAFAQHAVTGLIIDDRGNPLPGARVRVADQGLTATTNRQGEFEFSALPAGDINIEVSYLGLPTATRTMSVSDTGRNAFTFTLSASETMDRIVITGQILDGAARALNQQRTNSATTNIVSADAIGRFPDANIAEALQRVPGFAIQRDQGEGRSIQLRGAPAEFTSIQINGVSLASPDEGSRAIDMDTISSDVVAAIEVSKTLLPNQEADSIAGVVNLITRSPFDRRGPRLNATAGGSYNEIGGTNDWRGSFVASNTFGEDDRIGALFSASYSRTNRQIDNIENDWDFVNVGGQDVAVSDDFTLKDYDTRRTRISFTGALEFRPDDATRFALRGSWSQFEDFEFRNRLTYDLGGLQPGATDTSATWNSARLLRQLRNRSYENTIWTIAGTGEHDFGASRLDYTLGFTRTEGDRPRGFELVYRTGANRTVSQDFTNFDEPVISPFQTGEQLDLTGIGFRQVVDRTNLNIQEEWSGRINWIMDGQLFGHAAEHRIGASARLRDTSHDEERWRDRSGALAPADFNGLFGTERSQNFGYLLGNKFDEGRIQDYYFSIRDQLRTDAFRLDDSSVESDYELEEKIYAAYGMTRVQRGATEVIAGLRVEHTDFSSTAFRYDELTNTATPNSNSRDYTNWFPNLTVRHEFNDNLVGRFALTRSIARPNYPDVVARIFLNDDGDEVERGNPDLNPTLSNNLDAGLEYYFEPLGLVAVNVFYKDLTDYEFTLRTPGVFEGAPVDFIQAENAPDGFIRGIEFTWQQTFTFLPGLLGNTGVFANATFTDSEMDIGRTIAGRSKFPLSGQSDYVYNVALFYEDSRFNARLSWNDRGDYIDSVNASDPRLDTYWEERSQLDFSASVTLTDRFELFVEGKNLTDSEGIRYDGVRRRVQERERFGQSWFLGARFNY</sequence>
<dbReference type="InterPro" id="IPR039426">
    <property type="entry name" value="TonB-dep_rcpt-like"/>
</dbReference>
<evidence type="ECO:0000256" key="1">
    <source>
        <dbReference type="ARBA" id="ARBA00004571"/>
    </source>
</evidence>
<keyword evidence="5 9" id="KW-0798">TonB box</keyword>
<comment type="subcellular location">
    <subcellularLocation>
        <location evidence="1 8">Cell outer membrane</location>
        <topology evidence="1 8">Multi-pass membrane protein</topology>
    </subcellularLocation>
</comment>
<protein>
    <submittedName>
        <fullName evidence="13">TonB-dependent receptor</fullName>
    </submittedName>
</protein>
<evidence type="ECO:0000256" key="7">
    <source>
        <dbReference type="ARBA" id="ARBA00023237"/>
    </source>
</evidence>
<feature type="chain" id="PRO_5024449343" evidence="10">
    <location>
        <begin position="26"/>
        <end position="919"/>
    </location>
</feature>
<dbReference type="InterPro" id="IPR000531">
    <property type="entry name" value="Beta-barrel_TonB"/>
</dbReference>
<gene>
    <name evidence="13" type="ORF">F1654_07075</name>
</gene>
<reference evidence="13 14" key="1">
    <citation type="submission" date="2019-09" db="EMBL/GenBank/DDBJ databases">
        <authorList>
            <person name="Kevbrin V."/>
            <person name="Grouzdev D.S."/>
        </authorList>
    </citation>
    <scope>NUCLEOTIDE SEQUENCE [LARGE SCALE GENOMIC DNA]</scope>
    <source>
        <strain evidence="13 14">G-192</strain>
    </source>
</reference>
<evidence type="ECO:0000256" key="4">
    <source>
        <dbReference type="ARBA" id="ARBA00022692"/>
    </source>
</evidence>
<keyword evidence="6 8" id="KW-0472">Membrane</keyword>
<evidence type="ECO:0000256" key="2">
    <source>
        <dbReference type="ARBA" id="ARBA00022448"/>
    </source>
</evidence>
<dbReference type="Pfam" id="PF13620">
    <property type="entry name" value="CarboxypepD_reg"/>
    <property type="match status" value="1"/>
</dbReference>
<dbReference type="GO" id="GO:0009279">
    <property type="term" value="C:cell outer membrane"/>
    <property type="evidence" value="ECO:0007669"/>
    <property type="project" value="UniProtKB-SubCell"/>
</dbReference>
<evidence type="ECO:0000256" key="8">
    <source>
        <dbReference type="PROSITE-ProRule" id="PRU01360"/>
    </source>
</evidence>
<keyword evidence="2 8" id="KW-0813">Transport</keyword>
<organism evidence="13 14">
    <name type="scientific">Alkalicaulis satelles</name>
    <dbReference type="NCBI Taxonomy" id="2609175"/>
    <lineage>
        <taxon>Bacteria</taxon>
        <taxon>Pseudomonadati</taxon>
        <taxon>Pseudomonadota</taxon>
        <taxon>Alphaproteobacteria</taxon>
        <taxon>Maricaulales</taxon>
        <taxon>Maricaulaceae</taxon>
        <taxon>Alkalicaulis</taxon>
    </lineage>
</organism>
<dbReference type="PANTHER" id="PTHR40980">
    <property type="entry name" value="PLUG DOMAIN-CONTAINING PROTEIN"/>
    <property type="match status" value="1"/>
</dbReference>
<dbReference type="InterPro" id="IPR008969">
    <property type="entry name" value="CarboxyPept-like_regulatory"/>
</dbReference>
<keyword evidence="13" id="KW-0675">Receptor</keyword>
<dbReference type="InterPro" id="IPR010104">
    <property type="entry name" value="TonB_rcpt_bac"/>
</dbReference>
<evidence type="ECO:0000256" key="5">
    <source>
        <dbReference type="ARBA" id="ARBA00023077"/>
    </source>
</evidence>
<accession>A0A5M6ZGX3</accession>
<feature type="domain" description="TonB-dependent receptor plug" evidence="12">
    <location>
        <begin position="129"/>
        <end position="220"/>
    </location>
</feature>
<dbReference type="PROSITE" id="PS52016">
    <property type="entry name" value="TONB_DEPENDENT_REC_3"/>
    <property type="match status" value="1"/>
</dbReference>
<dbReference type="EMBL" id="VWOJ01000002">
    <property type="protein sequence ID" value="KAA5803560.1"/>
    <property type="molecule type" value="Genomic_DNA"/>
</dbReference>
<keyword evidence="3 8" id="KW-1134">Transmembrane beta strand</keyword>
<dbReference type="SUPFAM" id="SSF56935">
    <property type="entry name" value="Porins"/>
    <property type="match status" value="1"/>
</dbReference>
<dbReference type="SUPFAM" id="SSF49464">
    <property type="entry name" value="Carboxypeptidase regulatory domain-like"/>
    <property type="match status" value="1"/>
</dbReference>
<evidence type="ECO:0000256" key="6">
    <source>
        <dbReference type="ARBA" id="ARBA00023136"/>
    </source>
</evidence>
<feature type="domain" description="TonB-dependent receptor-like beta-barrel" evidence="11">
    <location>
        <begin position="414"/>
        <end position="886"/>
    </location>
</feature>
<dbReference type="NCBIfam" id="TIGR01782">
    <property type="entry name" value="TonB-Xanth-Caul"/>
    <property type="match status" value="1"/>
</dbReference>
<dbReference type="PANTHER" id="PTHR40980:SF4">
    <property type="entry name" value="TONB-DEPENDENT RECEPTOR-LIKE BETA-BARREL DOMAIN-CONTAINING PROTEIN"/>
    <property type="match status" value="1"/>
</dbReference>
<name>A0A5M6ZGX3_9PROT</name>
<keyword evidence="14" id="KW-1185">Reference proteome</keyword>
<evidence type="ECO:0000313" key="13">
    <source>
        <dbReference type="EMBL" id="KAA5803560.1"/>
    </source>
</evidence>
<dbReference type="InterPro" id="IPR036942">
    <property type="entry name" value="Beta-barrel_TonB_sf"/>
</dbReference>
<evidence type="ECO:0000259" key="12">
    <source>
        <dbReference type="Pfam" id="PF07715"/>
    </source>
</evidence>
<proteinExistence type="inferred from homology"/>
<keyword evidence="4 8" id="KW-0812">Transmembrane</keyword>
<dbReference type="Pfam" id="PF00593">
    <property type="entry name" value="TonB_dep_Rec_b-barrel"/>
    <property type="match status" value="1"/>
</dbReference>
<feature type="signal peptide" evidence="10">
    <location>
        <begin position="1"/>
        <end position="25"/>
    </location>
</feature>